<feature type="compositionally biased region" description="Polar residues" evidence="1">
    <location>
        <begin position="115"/>
        <end position="124"/>
    </location>
</feature>
<evidence type="ECO:0000313" key="2">
    <source>
        <dbReference type="Proteomes" id="UP000189703"/>
    </source>
</evidence>
<feature type="region of interest" description="Disordered" evidence="1">
    <location>
        <begin position="28"/>
        <end position="126"/>
    </location>
</feature>
<dbReference type="PANTHER" id="PTHR34546">
    <property type="entry name" value="OS06G0153600 PROTEIN"/>
    <property type="match status" value="1"/>
</dbReference>
<dbReference type="RefSeq" id="XP_010274470.1">
    <property type="nucleotide sequence ID" value="XM_010276168.1"/>
</dbReference>
<dbReference type="AlphaFoldDB" id="A0A1U8BCX3"/>
<dbReference type="PANTHER" id="PTHR34546:SF3">
    <property type="entry name" value="OS06G0153600 PROTEIN"/>
    <property type="match status" value="1"/>
</dbReference>
<feature type="region of interest" description="Disordered" evidence="1">
    <location>
        <begin position="295"/>
        <end position="409"/>
    </location>
</feature>
<gene>
    <name evidence="3 4" type="primary">LOC104609781</name>
</gene>
<dbReference type="GeneID" id="104609781"/>
<dbReference type="RefSeq" id="XP_010274471.1">
    <property type="nucleotide sequence ID" value="XM_010276169.2"/>
</dbReference>
<feature type="compositionally biased region" description="Low complexity" evidence="1">
    <location>
        <begin position="88"/>
        <end position="99"/>
    </location>
</feature>
<reference evidence="3 4" key="1">
    <citation type="submission" date="2025-04" db="UniProtKB">
        <authorList>
            <consortium name="RefSeq"/>
        </authorList>
    </citation>
    <scope>IDENTIFICATION</scope>
</reference>
<evidence type="ECO:0000256" key="1">
    <source>
        <dbReference type="SAM" id="MobiDB-lite"/>
    </source>
</evidence>
<dbReference type="OMA" id="HFASNQA"/>
<evidence type="ECO:0000313" key="3">
    <source>
        <dbReference type="RefSeq" id="XP_010274470.1"/>
    </source>
</evidence>
<organism evidence="2 3">
    <name type="scientific">Nelumbo nucifera</name>
    <name type="common">Sacred lotus</name>
    <dbReference type="NCBI Taxonomy" id="4432"/>
    <lineage>
        <taxon>Eukaryota</taxon>
        <taxon>Viridiplantae</taxon>
        <taxon>Streptophyta</taxon>
        <taxon>Embryophyta</taxon>
        <taxon>Tracheophyta</taxon>
        <taxon>Spermatophyta</taxon>
        <taxon>Magnoliopsida</taxon>
        <taxon>Proteales</taxon>
        <taxon>Nelumbonaceae</taxon>
        <taxon>Nelumbo</taxon>
    </lineage>
</organism>
<feature type="compositionally biased region" description="Basic residues" evidence="1">
    <location>
        <begin position="63"/>
        <end position="76"/>
    </location>
</feature>
<dbReference type="KEGG" id="nnu:104609781"/>
<feature type="compositionally biased region" description="Polar residues" evidence="1">
    <location>
        <begin position="37"/>
        <end position="60"/>
    </location>
</feature>
<name>A0A1U8BCX3_NELNU</name>
<feature type="compositionally biased region" description="Basic and acidic residues" evidence="1">
    <location>
        <begin position="383"/>
        <end position="395"/>
    </location>
</feature>
<dbReference type="Proteomes" id="UP000189703">
    <property type="component" value="Unplaced"/>
</dbReference>
<protein>
    <submittedName>
        <fullName evidence="3 4">Uncharacterized protein LOC104609781 isoform X1</fullName>
    </submittedName>
</protein>
<dbReference type="OrthoDB" id="1929495at2759"/>
<feature type="compositionally biased region" description="Basic and acidic residues" evidence="1">
    <location>
        <begin position="334"/>
        <end position="351"/>
    </location>
</feature>
<feature type="compositionally biased region" description="Acidic residues" evidence="1">
    <location>
        <begin position="355"/>
        <end position="364"/>
    </location>
</feature>
<keyword evidence="2" id="KW-1185">Reference proteome</keyword>
<accession>A0A1U8BCX3</accession>
<evidence type="ECO:0000313" key="4">
    <source>
        <dbReference type="RefSeq" id="XP_010274471.1"/>
    </source>
</evidence>
<dbReference type="eggNOG" id="ENOG502QS00">
    <property type="taxonomic scope" value="Eukaryota"/>
</dbReference>
<sequence length="409" mass="45169">MGSRSRGTTAPSLEHLWRDEVLYLHSLWHQGPPRTPNADSNPKPTSSTNNALRANNPTAFKQSSKKKRRKKKKKNKESRSKEKKDSNPPVAVPDVAWPVEPAPEPLQETGWPDLNPQSVPTTRPASEEEQAKLGALQLQQKGLKACQDFFLSNAGSDDEGEDDEDLMDVGEEESQEFQFFLGVFTEDGELRNYYEKNWEGGEFCCLVCGGIGKKVGKRFKNCVALVQHSTGIAKTKKKRAHRAFGQAICRVLGWDIHRLPSIVLSVGQPLGQWLTNSSSEMGTKENDTSEEILQDQVAGTVNDDNSKWGPSENDKSGIRNTLQGSNEPKGFQVDLKEDDANHEKDGFHSELMDNNGEDQGEEMDSTGGLKEEGSGSQGEDIERDPNEADAGKSVEEAQEDTVDAVETKN</sequence>
<feature type="compositionally biased region" description="Basic and acidic residues" evidence="1">
    <location>
        <begin position="77"/>
        <end position="86"/>
    </location>
</feature>
<proteinExistence type="predicted"/>